<feature type="compositionally biased region" description="Polar residues" evidence="1">
    <location>
        <begin position="22"/>
        <end position="33"/>
    </location>
</feature>
<organism evidence="2 3">
    <name type="scientific">Filimonas effusa</name>
    <dbReference type="NCBI Taxonomy" id="2508721"/>
    <lineage>
        <taxon>Bacteria</taxon>
        <taxon>Pseudomonadati</taxon>
        <taxon>Bacteroidota</taxon>
        <taxon>Chitinophagia</taxon>
        <taxon>Chitinophagales</taxon>
        <taxon>Chitinophagaceae</taxon>
        <taxon>Filimonas</taxon>
    </lineage>
</organism>
<dbReference type="RefSeq" id="WP_129006503.1">
    <property type="nucleotide sequence ID" value="NZ_SDHZ01000006.1"/>
</dbReference>
<feature type="compositionally biased region" description="Basic and acidic residues" evidence="1">
    <location>
        <begin position="58"/>
        <end position="68"/>
    </location>
</feature>
<dbReference type="AlphaFoldDB" id="A0A4Q1D0W7"/>
<sequence length="87" mass="9762">MKKTDTAGENNFKSKGQKVLDQHQNNQANSDNSILEDKKTRKKEGYPGMAEQESQFKIQDEFIDRDNNNSRNTANPASEKENASGGD</sequence>
<protein>
    <submittedName>
        <fullName evidence="2">Uncharacterized protein</fullName>
    </submittedName>
</protein>
<keyword evidence="3" id="KW-1185">Reference proteome</keyword>
<dbReference type="Proteomes" id="UP000290545">
    <property type="component" value="Unassembled WGS sequence"/>
</dbReference>
<reference evidence="2 3" key="1">
    <citation type="submission" date="2019-01" db="EMBL/GenBank/DDBJ databases">
        <title>Filimonas sp. strain TTM-71.</title>
        <authorList>
            <person name="Chen W.-M."/>
        </authorList>
    </citation>
    <scope>NUCLEOTIDE SEQUENCE [LARGE SCALE GENOMIC DNA]</scope>
    <source>
        <strain evidence="2 3">TTM-71</strain>
    </source>
</reference>
<feature type="compositionally biased region" description="Basic and acidic residues" evidence="1">
    <location>
        <begin position="78"/>
        <end position="87"/>
    </location>
</feature>
<feature type="region of interest" description="Disordered" evidence="1">
    <location>
        <begin position="1"/>
        <end position="87"/>
    </location>
</feature>
<comment type="caution">
    <text evidence="2">The sequence shown here is derived from an EMBL/GenBank/DDBJ whole genome shotgun (WGS) entry which is preliminary data.</text>
</comment>
<proteinExistence type="predicted"/>
<name>A0A4Q1D0W7_9BACT</name>
<evidence type="ECO:0000256" key="1">
    <source>
        <dbReference type="SAM" id="MobiDB-lite"/>
    </source>
</evidence>
<accession>A0A4Q1D0W7</accession>
<dbReference type="EMBL" id="SDHZ01000006">
    <property type="protein sequence ID" value="RXK80592.1"/>
    <property type="molecule type" value="Genomic_DNA"/>
</dbReference>
<evidence type="ECO:0000313" key="2">
    <source>
        <dbReference type="EMBL" id="RXK80592.1"/>
    </source>
</evidence>
<gene>
    <name evidence="2" type="ORF">ESB13_23445</name>
</gene>
<evidence type="ECO:0000313" key="3">
    <source>
        <dbReference type="Proteomes" id="UP000290545"/>
    </source>
</evidence>
<feature type="compositionally biased region" description="Basic and acidic residues" evidence="1">
    <location>
        <begin position="35"/>
        <end position="45"/>
    </location>
</feature>